<organism evidence="1 2">
    <name type="scientific">Schistosoma mattheei</name>
    <dbReference type="NCBI Taxonomy" id="31246"/>
    <lineage>
        <taxon>Eukaryota</taxon>
        <taxon>Metazoa</taxon>
        <taxon>Spiralia</taxon>
        <taxon>Lophotrochozoa</taxon>
        <taxon>Platyhelminthes</taxon>
        <taxon>Trematoda</taxon>
        <taxon>Digenea</taxon>
        <taxon>Strigeidida</taxon>
        <taxon>Schistosomatoidea</taxon>
        <taxon>Schistosomatidae</taxon>
        <taxon>Schistosoma</taxon>
    </lineage>
</organism>
<dbReference type="AlphaFoldDB" id="A0AA85B057"/>
<reference evidence="2" key="1">
    <citation type="submission" date="2023-11" db="UniProtKB">
        <authorList>
            <consortium name="WormBaseParasite"/>
        </authorList>
    </citation>
    <scope>IDENTIFICATION</scope>
</reference>
<accession>A0AA85B057</accession>
<dbReference type="WBParaSite" id="SMTH1_23120.1">
    <property type="protein sequence ID" value="SMTH1_23120.1"/>
    <property type="gene ID" value="SMTH1_23120"/>
</dbReference>
<sequence length="701" mass="82496">MPNFYDRLSFSEYIYRIKLKTILNNKIYQENNHFIKDLSFHSLIPYSQLHNFESMTFSLDYENDMNKKYYHCSKHVIINTDTLKCINQCLLITDQSKYQLISGIKYRVYWYQLAKSQEFLKCLIEIIPTGYGDPYFQEIAMIVLTNICILAGYKTKYSRFDDCQSALQNLIHITAGPLVIFSSSSNLGQITIWSTQALTGLLKATFIYYPNLCVNYEQNVWMERLLLFSHVIHVLHRLLPKVFLVESSNFGTYELLKQLSKHINDADDSLNLDILSSHLNLLTIILMRLPSVQVLLSSTTTTTSSSDDKIRIQEVDKFLAIIQYGFMNLCLAVGKVWLCPACTNNLIDQSVFDFLNQDQPITDDPFFKTKYCTPNSSYDLLLFLYDLLKLLLNLMKISYLKIYFYKIHFNLIQCLLYLGKCLYYCCCSCSNFDYPSLISQCIFYIIRIIGCICYDHDHNHDRDEIQIRSSFINSIILSNQLFNNFLLLIHWYYQSRCSWSICGIELCWCLTNFIQYFNISLFQQQQQSNHQMLNHFIDYFLFKVFTLELGTKEVMRLLYISMNNNNNNNSNGICDPDRDYFYWIKILNSLNDHIKSQLIYWKYLKQNLPMCYIETFIGLFKFLSLVNMNDNNKVLQEYIVNNCPILYKLSIICNETLTRMSSLLPSISLELLTMEEIREILYSMNSSTDIISYIMSVLDYI</sequence>
<proteinExistence type="predicted"/>
<evidence type="ECO:0000313" key="1">
    <source>
        <dbReference type="Proteomes" id="UP000050791"/>
    </source>
</evidence>
<protein>
    <submittedName>
        <fullName evidence="2">Uncharacterized protein</fullName>
    </submittedName>
</protein>
<name>A0AA85B057_9TREM</name>
<dbReference type="Proteomes" id="UP000050791">
    <property type="component" value="Unassembled WGS sequence"/>
</dbReference>
<evidence type="ECO:0000313" key="2">
    <source>
        <dbReference type="WBParaSite" id="SMTH1_23120.1"/>
    </source>
</evidence>